<sequence length="368" mass="40667">MPTAPVDEKGTVLFYEDAGPPAGSSDYVTVVLIHGTCFHGAVYRPLVPFAARHNLRLVMLNLRGYPGSTDFSQEDFDQLRGPSPEQQEMAIAARGIEIAAFLRWFIETNGIPPIKDSPGGTRSGGLSVLAWSGGNCHALAMFAHIDKLPVETRNLLSAYLRSFITFDPPGSAIGYAVPPSLTAAIPQWDLSATVDEIAAIFAVGVSSYYPPFTIPDTIDPPPVYDPSPVPLHKGEDADPIYTPTSLKMPPEVLRSLMHPSIMGDHLRLMWKLNPDVLKTNLHRALLDCRFDDGSGSVKKTWPDLRVHLVLCDMTYVSCGWGASAIWLEHQKANPEHRRNLELHKLEGVNHFVHWEEPEKFTRFLASIV</sequence>
<evidence type="ECO:0000313" key="1">
    <source>
        <dbReference type="EMBL" id="KAJ3008094.1"/>
    </source>
</evidence>
<proteinExistence type="predicted"/>
<protein>
    <submittedName>
        <fullName evidence="1">Uncharacterized protein</fullName>
    </submittedName>
</protein>
<evidence type="ECO:0000313" key="2">
    <source>
        <dbReference type="Proteomes" id="UP001144978"/>
    </source>
</evidence>
<dbReference type="Proteomes" id="UP001144978">
    <property type="component" value="Unassembled WGS sequence"/>
</dbReference>
<comment type="caution">
    <text evidence="1">The sequence shown here is derived from an EMBL/GenBank/DDBJ whole genome shotgun (WGS) entry which is preliminary data.</text>
</comment>
<keyword evidence="2" id="KW-1185">Reference proteome</keyword>
<name>A0ACC1Q163_9APHY</name>
<accession>A0ACC1Q163</accession>
<reference evidence="1" key="1">
    <citation type="submission" date="2022-08" db="EMBL/GenBank/DDBJ databases">
        <title>Genome Sequence of Pycnoporus sanguineus.</title>
        <authorList>
            <person name="Buettner E."/>
        </authorList>
    </citation>
    <scope>NUCLEOTIDE SEQUENCE</scope>
    <source>
        <strain evidence="1">CG-C14</strain>
    </source>
</reference>
<organism evidence="1 2">
    <name type="scientific">Trametes sanguinea</name>
    <dbReference type="NCBI Taxonomy" id="158606"/>
    <lineage>
        <taxon>Eukaryota</taxon>
        <taxon>Fungi</taxon>
        <taxon>Dikarya</taxon>
        <taxon>Basidiomycota</taxon>
        <taxon>Agaricomycotina</taxon>
        <taxon>Agaricomycetes</taxon>
        <taxon>Polyporales</taxon>
        <taxon>Polyporaceae</taxon>
        <taxon>Trametes</taxon>
    </lineage>
</organism>
<gene>
    <name evidence="1" type="ORF">NUW54_g3293</name>
</gene>
<dbReference type="EMBL" id="JANSHE010000680">
    <property type="protein sequence ID" value="KAJ3008094.1"/>
    <property type="molecule type" value="Genomic_DNA"/>
</dbReference>